<dbReference type="PATRIC" id="fig|1263870.3.peg.1185"/>
<feature type="compositionally biased region" description="Low complexity" evidence="2">
    <location>
        <begin position="180"/>
        <end position="202"/>
    </location>
</feature>
<sequence length="413" mass="44644">MTDPAILWGRSNFAYRQEGLCPMRLAWLRQIKTHTTLIVSVFVASNTLGLGQVAAEIPWRSELTKAHAEAKAQNKPLLLHFYSDNCVWCDRLEAGAFQSPEVANAVAGGFVPVKVHAGKSPELAKMFKVTKFPTDVVVTPAGKTLAHSVSPQDPNRYIAMLAQAGSQMLPAQATPPAPTARPGQTQARLASAPQQPATQQPQLPVNASGSFAMQQVPSPAQQPAHPPTVNPHAGLPLPGGATARLAGARTDGMSLGMPAQMAPPATEQLGAAVEPTPAPAPASTSSPKLAMEGYCAVTVIDEDKWVEGNPKFGVVHLGKLYLFSSQEKMETFLADPMPYTPVLNEIDVVRFFEERQIVPGKRRFGMRDPIHQRMFFFADEAAMNHFFNEYERYTDAAIEVMARAVEDANPDAS</sequence>
<protein>
    <submittedName>
        <fullName evidence="4">Protein disulfide-isomerase</fullName>
    </submittedName>
</protein>
<keyword evidence="5" id="KW-1185">Reference proteome</keyword>
<dbReference type="RefSeq" id="WP_008675227.1">
    <property type="nucleotide sequence ID" value="NZ_ANOH01000090.1"/>
</dbReference>
<dbReference type="PROSITE" id="PS51352">
    <property type="entry name" value="THIOREDOXIN_2"/>
    <property type="match status" value="1"/>
</dbReference>
<comment type="caution">
    <text evidence="4">The sequence shown here is derived from an EMBL/GenBank/DDBJ whole genome shotgun (WGS) entry which is preliminary data.</text>
</comment>
<dbReference type="PANTHER" id="PTHR15337:SF11">
    <property type="entry name" value="THIOREDOXIN DOMAIN-CONTAINING PROTEIN"/>
    <property type="match status" value="1"/>
</dbReference>
<evidence type="ECO:0000259" key="3">
    <source>
        <dbReference type="PROSITE" id="PS51352"/>
    </source>
</evidence>
<dbReference type="SUPFAM" id="SSF52833">
    <property type="entry name" value="Thioredoxin-like"/>
    <property type="match status" value="1"/>
</dbReference>
<dbReference type="GO" id="GO:0016853">
    <property type="term" value="F:isomerase activity"/>
    <property type="evidence" value="ECO:0007669"/>
    <property type="project" value="UniProtKB-KW"/>
</dbReference>
<organism evidence="4 5">
    <name type="scientific">Rhodopirellula sallentina SM41</name>
    <dbReference type="NCBI Taxonomy" id="1263870"/>
    <lineage>
        <taxon>Bacteria</taxon>
        <taxon>Pseudomonadati</taxon>
        <taxon>Planctomycetota</taxon>
        <taxon>Planctomycetia</taxon>
        <taxon>Pirellulales</taxon>
        <taxon>Pirellulaceae</taxon>
        <taxon>Rhodopirellula</taxon>
    </lineage>
</organism>
<dbReference type="Proteomes" id="UP000011885">
    <property type="component" value="Unassembled WGS sequence"/>
</dbReference>
<evidence type="ECO:0000313" key="5">
    <source>
        <dbReference type="Proteomes" id="UP000011885"/>
    </source>
</evidence>
<feature type="region of interest" description="Disordered" evidence="2">
    <location>
        <begin position="168"/>
        <end position="241"/>
    </location>
</feature>
<keyword evidence="1" id="KW-0732">Signal</keyword>
<dbReference type="PANTHER" id="PTHR15337">
    <property type="entry name" value="ANTERIOR GRADIENT PROTEIN-RELATED"/>
    <property type="match status" value="1"/>
</dbReference>
<dbReference type="InterPro" id="IPR004879">
    <property type="entry name" value="Ssp411-like_TRX"/>
</dbReference>
<feature type="compositionally biased region" description="Polar residues" evidence="2">
    <location>
        <begin position="203"/>
        <end position="221"/>
    </location>
</feature>
<evidence type="ECO:0000313" key="4">
    <source>
        <dbReference type="EMBL" id="EMI57484.1"/>
    </source>
</evidence>
<dbReference type="InterPro" id="IPR051099">
    <property type="entry name" value="AGR/TXD"/>
</dbReference>
<dbReference type="EMBL" id="ANOH01000090">
    <property type="protein sequence ID" value="EMI57484.1"/>
    <property type="molecule type" value="Genomic_DNA"/>
</dbReference>
<evidence type="ECO:0000256" key="1">
    <source>
        <dbReference type="ARBA" id="ARBA00022729"/>
    </source>
</evidence>
<evidence type="ECO:0000256" key="2">
    <source>
        <dbReference type="SAM" id="MobiDB-lite"/>
    </source>
</evidence>
<keyword evidence="4" id="KW-0413">Isomerase</keyword>
<accession>M5U879</accession>
<dbReference type="InterPro" id="IPR036249">
    <property type="entry name" value="Thioredoxin-like_sf"/>
</dbReference>
<dbReference type="Gene3D" id="3.40.30.10">
    <property type="entry name" value="Glutaredoxin"/>
    <property type="match status" value="1"/>
</dbReference>
<gene>
    <name evidence="4" type="ORF">RSSM_01094</name>
</gene>
<proteinExistence type="predicted"/>
<dbReference type="AlphaFoldDB" id="M5U879"/>
<reference evidence="4 5" key="1">
    <citation type="journal article" date="2013" name="Mar. Genomics">
        <title>Expression of sulfatases in Rhodopirellula baltica and the diversity of sulfatases in the genus Rhodopirellula.</title>
        <authorList>
            <person name="Wegner C.E."/>
            <person name="Richter-Heitmann T."/>
            <person name="Klindworth A."/>
            <person name="Klockow C."/>
            <person name="Richter M."/>
            <person name="Achstetter T."/>
            <person name="Glockner F.O."/>
            <person name="Harder J."/>
        </authorList>
    </citation>
    <scope>NUCLEOTIDE SEQUENCE [LARGE SCALE GENOMIC DNA]</scope>
    <source>
        <strain evidence="4 5">SM41</strain>
    </source>
</reference>
<dbReference type="Pfam" id="PF03190">
    <property type="entry name" value="Thioredox_DsbH"/>
    <property type="match status" value="1"/>
</dbReference>
<dbReference type="InterPro" id="IPR013766">
    <property type="entry name" value="Thioredoxin_domain"/>
</dbReference>
<feature type="domain" description="Thioredoxin" evidence="3">
    <location>
        <begin position="33"/>
        <end position="166"/>
    </location>
</feature>
<name>M5U879_9BACT</name>